<dbReference type="GO" id="GO:0000981">
    <property type="term" value="F:DNA-binding transcription factor activity, RNA polymerase II-specific"/>
    <property type="evidence" value="ECO:0007669"/>
    <property type="project" value="TreeGrafter"/>
</dbReference>
<proteinExistence type="predicted"/>
<dbReference type="EMBL" id="UZAL01005267">
    <property type="protein sequence ID" value="VDO92523.1"/>
    <property type="molecule type" value="Genomic_DNA"/>
</dbReference>
<dbReference type="AlphaFoldDB" id="A0A183NM17"/>
<dbReference type="InterPro" id="IPR050457">
    <property type="entry name" value="ZnFinger_BTB_dom_contain"/>
</dbReference>
<evidence type="ECO:0000313" key="2">
    <source>
        <dbReference type="Proteomes" id="UP000269396"/>
    </source>
</evidence>
<dbReference type="InterPro" id="IPR000210">
    <property type="entry name" value="BTB/POZ_dom"/>
</dbReference>
<organism evidence="1 2">
    <name type="scientific">Schistosoma mattheei</name>
    <dbReference type="NCBI Taxonomy" id="31246"/>
    <lineage>
        <taxon>Eukaryota</taxon>
        <taxon>Metazoa</taxon>
        <taxon>Spiralia</taxon>
        <taxon>Lophotrochozoa</taxon>
        <taxon>Platyhelminthes</taxon>
        <taxon>Trematoda</taxon>
        <taxon>Digenea</taxon>
        <taxon>Strigeidida</taxon>
        <taxon>Schistosomatoidea</taxon>
        <taxon>Schistosomatidae</taxon>
        <taxon>Schistosoma</taxon>
    </lineage>
</organism>
<accession>A0A183NM17</accession>
<dbReference type="PANTHER" id="PTHR46105:SF28">
    <property type="entry name" value="ZINC FINGER PROTEIN 37-LIKE"/>
    <property type="match status" value="1"/>
</dbReference>
<dbReference type="STRING" id="31246.A0A183NM17"/>
<name>A0A183NM17_9TREM</name>
<reference evidence="1 2" key="1">
    <citation type="submission" date="2018-11" db="EMBL/GenBank/DDBJ databases">
        <authorList>
            <consortium name="Pathogen Informatics"/>
        </authorList>
    </citation>
    <scope>NUCLEOTIDE SEQUENCE [LARGE SCALE GENOMIC DNA]</scope>
    <source>
        <strain>Denwood</strain>
        <strain evidence="2">Zambia</strain>
    </source>
</reference>
<protein>
    <submittedName>
        <fullName evidence="1">Uncharacterized protein</fullName>
    </submittedName>
</protein>
<keyword evidence="2" id="KW-1185">Reference proteome</keyword>
<dbReference type="PROSITE" id="PS50097">
    <property type="entry name" value="BTB"/>
    <property type="match status" value="1"/>
</dbReference>
<dbReference type="InterPro" id="IPR011333">
    <property type="entry name" value="SKP1/BTB/POZ_sf"/>
</dbReference>
<dbReference type="PANTHER" id="PTHR46105">
    <property type="entry name" value="AGAP004733-PA"/>
    <property type="match status" value="1"/>
</dbReference>
<dbReference type="GO" id="GO:0000978">
    <property type="term" value="F:RNA polymerase II cis-regulatory region sequence-specific DNA binding"/>
    <property type="evidence" value="ECO:0007669"/>
    <property type="project" value="TreeGrafter"/>
</dbReference>
<dbReference type="Proteomes" id="UP000269396">
    <property type="component" value="Unassembled WGS sequence"/>
</dbReference>
<dbReference type="Gene3D" id="3.30.710.10">
    <property type="entry name" value="Potassium Channel Kv1.1, Chain A"/>
    <property type="match status" value="1"/>
</dbReference>
<gene>
    <name evidence="1" type="ORF">SMTD_LOCUS3152</name>
</gene>
<sequence>MNAFRKEGQLCDVVIKAEGREFLAHRVVLAASSDYFDAMFSSGVSLFLNLFSFFQ</sequence>
<dbReference type="Pfam" id="PF00651">
    <property type="entry name" value="BTB"/>
    <property type="match status" value="1"/>
</dbReference>
<evidence type="ECO:0000313" key="1">
    <source>
        <dbReference type="EMBL" id="VDO92523.1"/>
    </source>
</evidence>
<dbReference type="SUPFAM" id="SSF54695">
    <property type="entry name" value="POZ domain"/>
    <property type="match status" value="1"/>
</dbReference>